<feature type="transmembrane region" description="Helical" evidence="1">
    <location>
        <begin position="147"/>
        <end position="167"/>
    </location>
</feature>
<keyword evidence="1" id="KW-0472">Membrane</keyword>
<protein>
    <submittedName>
        <fullName evidence="3">Uncharacterized protein</fullName>
    </submittedName>
</protein>
<dbReference type="EMBL" id="AJIL01000060">
    <property type="protein sequence ID" value="KNE98130.1"/>
    <property type="molecule type" value="Genomic_DNA"/>
</dbReference>
<evidence type="ECO:0000256" key="2">
    <source>
        <dbReference type="SAM" id="SignalP"/>
    </source>
</evidence>
<accession>A0A0L0VFQ4</accession>
<keyword evidence="2" id="KW-0732">Signal</keyword>
<evidence type="ECO:0000313" key="4">
    <source>
        <dbReference type="Proteomes" id="UP000054564"/>
    </source>
</evidence>
<gene>
    <name evidence="3" type="ORF">PSTG_08593</name>
</gene>
<proteinExistence type="predicted"/>
<evidence type="ECO:0000256" key="1">
    <source>
        <dbReference type="SAM" id="Phobius"/>
    </source>
</evidence>
<name>A0A0L0VFQ4_9BASI</name>
<keyword evidence="1" id="KW-1133">Transmembrane helix</keyword>
<comment type="caution">
    <text evidence="3">The sequence shown here is derived from an EMBL/GenBank/DDBJ whole genome shotgun (WGS) entry which is preliminary data.</text>
</comment>
<sequence length="170" mass="18633">MIFRLLVPLALAIGTIAMEFPEIDASAEISQSLLAASNPSSNKPASIPLGTVADTQKADLVRENINQEDILGHWIPITSESTATQGQIQSSQEEAVNRFESTSETGHRIRRPYNQEGRATHELEQTQENPADKFTALNLGSEALRLFVVWLLFYMLATACGSAITALRHL</sequence>
<dbReference type="AlphaFoldDB" id="A0A0L0VFQ4"/>
<keyword evidence="1" id="KW-0812">Transmembrane</keyword>
<keyword evidence="4" id="KW-1185">Reference proteome</keyword>
<evidence type="ECO:0000313" key="3">
    <source>
        <dbReference type="EMBL" id="KNE98130.1"/>
    </source>
</evidence>
<feature type="signal peptide" evidence="2">
    <location>
        <begin position="1"/>
        <end position="17"/>
    </location>
</feature>
<dbReference type="Proteomes" id="UP000054564">
    <property type="component" value="Unassembled WGS sequence"/>
</dbReference>
<feature type="chain" id="PRO_5005550091" evidence="2">
    <location>
        <begin position="18"/>
        <end position="170"/>
    </location>
</feature>
<reference evidence="4" key="1">
    <citation type="submission" date="2014-03" db="EMBL/GenBank/DDBJ databases">
        <title>The Genome Sequence of Puccinia striiformis f. sp. tritici PST-78.</title>
        <authorList>
            <consortium name="The Broad Institute Genome Sequencing Platform"/>
            <person name="Cuomo C."/>
            <person name="Hulbert S."/>
            <person name="Chen X."/>
            <person name="Walker B."/>
            <person name="Young S.K."/>
            <person name="Zeng Q."/>
            <person name="Gargeya S."/>
            <person name="Fitzgerald M."/>
            <person name="Haas B."/>
            <person name="Abouelleil A."/>
            <person name="Alvarado L."/>
            <person name="Arachchi H.M."/>
            <person name="Berlin A.M."/>
            <person name="Chapman S.B."/>
            <person name="Goldberg J."/>
            <person name="Griggs A."/>
            <person name="Gujja S."/>
            <person name="Hansen M."/>
            <person name="Howarth C."/>
            <person name="Imamovic A."/>
            <person name="Larimer J."/>
            <person name="McCowan C."/>
            <person name="Montmayeur A."/>
            <person name="Murphy C."/>
            <person name="Neiman D."/>
            <person name="Pearson M."/>
            <person name="Priest M."/>
            <person name="Roberts A."/>
            <person name="Saif S."/>
            <person name="Shea T."/>
            <person name="Sisk P."/>
            <person name="Sykes S."/>
            <person name="Wortman J."/>
            <person name="Nusbaum C."/>
            <person name="Birren B."/>
        </authorList>
    </citation>
    <scope>NUCLEOTIDE SEQUENCE [LARGE SCALE GENOMIC DNA]</scope>
    <source>
        <strain evidence="4">race PST-78</strain>
    </source>
</reference>
<organism evidence="3 4">
    <name type="scientific">Puccinia striiformis f. sp. tritici PST-78</name>
    <dbReference type="NCBI Taxonomy" id="1165861"/>
    <lineage>
        <taxon>Eukaryota</taxon>
        <taxon>Fungi</taxon>
        <taxon>Dikarya</taxon>
        <taxon>Basidiomycota</taxon>
        <taxon>Pucciniomycotina</taxon>
        <taxon>Pucciniomycetes</taxon>
        <taxon>Pucciniales</taxon>
        <taxon>Pucciniaceae</taxon>
        <taxon>Puccinia</taxon>
    </lineage>
</organism>